<dbReference type="PANTHER" id="PTHR11668">
    <property type="entry name" value="SERINE/THREONINE PROTEIN PHOSPHATASE"/>
    <property type="match status" value="1"/>
</dbReference>
<feature type="compositionally biased region" description="Pro residues" evidence="2">
    <location>
        <begin position="360"/>
        <end position="369"/>
    </location>
</feature>
<dbReference type="SMART" id="SM00156">
    <property type="entry name" value="PP2Ac"/>
    <property type="match status" value="1"/>
</dbReference>
<feature type="domain" description="Serine/threonine specific protein phosphatases" evidence="3">
    <location>
        <begin position="164"/>
        <end position="169"/>
    </location>
</feature>
<name>A0A8S1HE49_9PELO</name>
<dbReference type="InterPro" id="IPR004843">
    <property type="entry name" value="Calcineurin-like_PHP"/>
</dbReference>
<dbReference type="InterPro" id="IPR029052">
    <property type="entry name" value="Metallo-depent_PP-like"/>
</dbReference>
<evidence type="ECO:0000256" key="2">
    <source>
        <dbReference type="SAM" id="MobiDB-lite"/>
    </source>
</evidence>
<accession>A0A8S1HE49</accession>
<dbReference type="AlphaFoldDB" id="A0A8S1HE49"/>
<sequence>MVREGKSSGAAEAISTAPSPAASQVRVFLEKIIFKLAMRWDRTTCSDLFVVSELAELCFRAREALWSEPISPICIVGDLHGQYDDLLGMFDLNGWPFTMDEINAIRIDSEGAPKDFRSRVKRMSMKVVRYLFLGDYVDRGPFSIEVVTLLLALKLRWPDRIFLLRGNHESRPVNHHYGFYTEVKYRYGEELYELFQMVFNVLPFTAIISNKIMCMHGGISSLFVNMDQFLLLKRPIEIPDVGVLADLTWADPDPTVEEYATSPRGASFVFGKKALRKFLELHGLELIVRAHQVVEDGYEFFDDRRLVTIFSAPNYCGKANNTACILIIDENLAISLQLFRPESRELDRKKKAAAAVAPSAAPPAPAVKS</sequence>
<evidence type="ECO:0000256" key="1">
    <source>
        <dbReference type="RuleBase" id="RU004273"/>
    </source>
</evidence>
<evidence type="ECO:0000259" key="3">
    <source>
        <dbReference type="PROSITE" id="PS00125"/>
    </source>
</evidence>
<keyword evidence="5" id="KW-1185">Reference proteome</keyword>
<dbReference type="GO" id="GO:0004722">
    <property type="term" value="F:protein serine/threonine phosphatase activity"/>
    <property type="evidence" value="ECO:0007669"/>
    <property type="project" value="UniProtKB-EC"/>
</dbReference>
<reference evidence="4" key="1">
    <citation type="submission" date="2020-10" db="EMBL/GenBank/DDBJ databases">
        <authorList>
            <person name="Kikuchi T."/>
        </authorList>
    </citation>
    <scope>NUCLEOTIDE SEQUENCE</scope>
    <source>
        <strain evidence="4">NKZ352</strain>
    </source>
</reference>
<keyword evidence="1" id="KW-0378">Hydrolase</keyword>
<dbReference type="Pfam" id="PF00149">
    <property type="entry name" value="Metallophos"/>
    <property type="match status" value="1"/>
</dbReference>
<protein>
    <recommendedName>
        <fullName evidence="1">Serine/threonine-protein phosphatase</fullName>
        <ecNumber evidence="1">3.1.3.16</ecNumber>
    </recommendedName>
</protein>
<evidence type="ECO:0000313" key="5">
    <source>
        <dbReference type="Proteomes" id="UP000835052"/>
    </source>
</evidence>
<dbReference type="EC" id="3.1.3.16" evidence="1"/>
<comment type="caution">
    <text evidence="4">The sequence shown here is derived from an EMBL/GenBank/DDBJ whole genome shotgun (WGS) entry which is preliminary data.</text>
</comment>
<dbReference type="PANTHER" id="PTHR11668:SF246">
    <property type="entry name" value="SERINE_THREONINE-PROTEIN PHOSPHATASE"/>
    <property type="match status" value="1"/>
</dbReference>
<proteinExistence type="inferred from homology"/>
<dbReference type="InterPro" id="IPR006186">
    <property type="entry name" value="Ser/Thr-sp_prot-phosphatase"/>
</dbReference>
<dbReference type="GO" id="GO:0005737">
    <property type="term" value="C:cytoplasm"/>
    <property type="evidence" value="ECO:0007669"/>
    <property type="project" value="TreeGrafter"/>
</dbReference>
<dbReference type="SUPFAM" id="SSF56300">
    <property type="entry name" value="Metallo-dependent phosphatases"/>
    <property type="match status" value="1"/>
</dbReference>
<dbReference type="Gene3D" id="3.60.21.10">
    <property type="match status" value="1"/>
</dbReference>
<dbReference type="InterPro" id="IPR050341">
    <property type="entry name" value="PP1_catalytic_subunit"/>
</dbReference>
<comment type="catalytic activity">
    <reaction evidence="1">
        <text>O-phospho-L-threonyl-[protein] + H2O = L-threonyl-[protein] + phosphate</text>
        <dbReference type="Rhea" id="RHEA:47004"/>
        <dbReference type="Rhea" id="RHEA-COMP:11060"/>
        <dbReference type="Rhea" id="RHEA-COMP:11605"/>
        <dbReference type="ChEBI" id="CHEBI:15377"/>
        <dbReference type="ChEBI" id="CHEBI:30013"/>
        <dbReference type="ChEBI" id="CHEBI:43474"/>
        <dbReference type="ChEBI" id="CHEBI:61977"/>
        <dbReference type="EC" id="3.1.3.16"/>
    </reaction>
</comment>
<organism evidence="4 5">
    <name type="scientific">Caenorhabditis auriculariae</name>
    <dbReference type="NCBI Taxonomy" id="2777116"/>
    <lineage>
        <taxon>Eukaryota</taxon>
        <taxon>Metazoa</taxon>
        <taxon>Ecdysozoa</taxon>
        <taxon>Nematoda</taxon>
        <taxon>Chromadorea</taxon>
        <taxon>Rhabditida</taxon>
        <taxon>Rhabditina</taxon>
        <taxon>Rhabditomorpha</taxon>
        <taxon>Rhabditoidea</taxon>
        <taxon>Rhabditidae</taxon>
        <taxon>Peloderinae</taxon>
        <taxon>Caenorhabditis</taxon>
    </lineage>
</organism>
<dbReference type="EMBL" id="CAJGYM010000036">
    <property type="protein sequence ID" value="CAD6193497.1"/>
    <property type="molecule type" value="Genomic_DNA"/>
</dbReference>
<evidence type="ECO:0000313" key="4">
    <source>
        <dbReference type="EMBL" id="CAD6193497.1"/>
    </source>
</evidence>
<gene>
    <name evidence="4" type="ORF">CAUJ_LOCUS9416</name>
</gene>
<dbReference type="PROSITE" id="PS00125">
    <property type="entry name" value="SER_THR_PHOSPHATASE"/>
    <property type="match status" value="1"/>
</dbReference>
<comment type="similarity">
    <text evidence="1">Belongs to the PPP phosphatase family.</text>
</comment>
<dbReference type="PRINTS" id="PR00114">
    <property type="entry name" value="STPHPHTASE"/>
</dbReference>
<feature type="region of interest" description="Disordered" evidence="2">
    <location>
        <begin position="350"/>
        <end position="369"/>
    </location>
</feature>
<dbReference type="Proteomes" id="UP000835052">
    <property type="component" value="Unassembled WGS sequence"/>
</dbReference>
<dbReference type="GO" id="GO:0005634">
    <property type="term" value="C:nucleus"/>
    <property type="evidence" value="ECO:0007669"/>
    <property type="project" value="TreeGrafter"/>
</dbReference>
<dbReference type="OrthoDB" id="5846308at2759"/>